<evidence type="ECO:0000256" key="1">
    <source>
        <dbReference type="ARBA" id="ARBA00022649"/>
    </source>
</evidence>
<evidence type="ECO:0000313" key="8">
    <source>
        <dbReference type="Proteomes" id="UP001060414"/>
    </source>
</evidence>
<dbReference type="InterPro" id="IPR029060">
    <property type="entry name" value="PIN-like_dom_sf"/>
</dbReference>
<keyword evidence="8" id="KW-1185">Reference proteome</keyword>
<dbReference type="InterPro" id="IPR041705">
    <property type="entry name" value="PIN_Sll0205"/>
</dbReference>
<keyword evidence="5" id="KW-0460">Magnesium</keyword>
<name>A0ABY5ZNZ0_9BACT</name>
<dbReference type="RefSeq" id="WP_260747937.1">
    <property type="nucleotide sequence ID" value="NZ_CP092109.1"/>
</dbReference>
<dbReference type="PANTHER" id="PTHR36173:SF1">
    <property type="entry name" value="RIBONUCLEASE VAPC22"/>
    <property type="match status" value="1"/>
</dbReference>
<organism evidence="7 8">
    <name type="scientific">Geoalkalibacter halelectricus</name>
    <dbReference type="NCBI Taxonomy" id="2847045"/>
    <lineage>
        <taxon>Bacteria</taxon>
        <taxon>Pseudomonadati</taxon>
        <taxon>Thermodesulfobacteriota</taxon>
        <taxon>Desulfuromonadia</taxon>
        <taxon>Desulfuromonadales</taxon>
        <taxon>Geoalkalibacteraceae</taxon>
        <taxon>Geoalkalibacter</taxon>
    </lineage>
</organism>
<evidence type="ECO:0000256" key="3">
    <source>
        <dbReference type="ARBA" id="ARBA00022723"/>
    </source>
</evidence>
<dbReference type="Pfam" id="PF01850">
    <property type="entry name" value="PIN"/>
    <property type="match status" value="1"/>
</dbReference>
<dbReference type="Gene3D" id="3.40.50.1010">
    <property type="entry name" value="5'-nuclease"/>
    <property type="match status" value="1"/>
</dbReference>
<proteinExistence type="inferred from homology"/>
<accession>A0ABY5ZNZ0</accession>
<sequence length="133" mass="14513">MSDIYLDTHTLIWLLSEPGKLSPNASAAIDHAGQTQAKIYISAITIVEIVYLVEKGRIPEEALELLLDAVDDPGAGLVVDSVDLDAAVAIRQIPRNDAPDMPDRLIAASALHHDIPLITRDEKVRKSPTQTIW</sequence>
<dbReference type="Proteomes" id="UP001060414">
    <property type="component" value="Chromosome"/>
</dbReference>
<evidence type="ECO:0000259" key="6">
    <source>
        <dbReference type="SMART" id="SM00670"/>
    </source>
</evidence>
<dbReference type="SMART" id="SM00670">
    <property type="entry name" value="PINc"/>
    <property type="match status" value="1"/>
</dbReference>
<keyword evidence="1 5" id="KW-1277">Toxin-antitoxin system</keyword>
<dbReference type="HAMAP" id="MF_00265">
    <property type="entry name" value="VapC_Nob1"/>
    <property type="match status" value="1"/>
</dbReference>
<feature type="binding site" evidence="5">
    <location>
        <position position="103"/>
    </location>
    <ligand>
        <name>Mg(2+)</name>
        <dbReference type="ChEBI" id="CHEBI:18420"/>
    </ligand>
</feature>
<comment type="cofactor">
    <cofactor evidence="5">
        <name>Mg(2+)</name>
        <dbReference type="ChEBI" id="CHEBI:18420"/>
    </cofactor>
</comment>
<gene>
    <name evidence="5" type="primary">vapC</name>
    <name evidence="7" type="ORF">L9S41_18170</name>
</gene>
<keyword evidence="5" id="KW-0800">Toxin</keyword>
<feature type="binding site" evidence="5">
    <location>
        <position position="7"/>
    </location>
    <ligand>
        <name>Mg(2+)</name>
        <dbReference type="ChEBI" id="CHEBI:18420"/>
    </ligand>
</feature>
<protein>
    <recommendedName>
        <fullName evidence="5">Ribonuclease VapC</fullName>
        <shortName evidence="5">RNase VapC</shortName>
        <ecNumber evidence="5">3.1.-.-</ecNumber>
    </recommendedName>
    <alternativeName>
        <fullName evidence="5">Toxin VapC</fullName>
    </alternativeName>
</protein>
<dbReference type="CDD" id="cd09872">
    <property type="entry name" value="PIN_Sll0205-like"/>
    <property type="match status" value="1"/>
</dbReference>
<evidence type="ECO:0000256" key="4">
    <source>
        <dbReference type="ARBA" id="ARBA00022801"/>
    </source>
</evidence>
<feature type="domain" description="PIN" evidence="6">
    <location>
        <begin position="2"/>
        <end position="126"/>
    </location>
</feature>
<keyword evidence="2 5" id="KW-0540">Nuclease</keyword>
<comment type="similarity">
    <text evidence="5">Belongs to the PINc/VapC protein family.</text>
</comment>
<dbReference type="PANTHER" id="PTHR36173">
    <property type="entry name" value="RIBONUCLEASE VAPC16-RELATED"/>
    <property type="match status" value="1"/>
</dbReference>
<dbReference type="EMBL" id="CP092109">
    <property type="protein sequence ID" value="UWZ79585.1"/>
    <property type="molecule type" value="Genomic_DNA"/>
</dbReference>
<dbReference type="InterPro" id="IPR002716">
    <property type="entry name" value="PIN_dom"/>
</dbReference>
<comment type="function">
    <text evidence="5">Toxic component of a toxin-antitoxin (TA) system. An RNase.</text>
</comment>
<dbReference type="InterPro" id="IPR022907">
    <property type="entry name" value="VapC_family"/>
</dbReference>
<evidence type="ECO:0000256" key="5">
    <source>
        <dbReference type="HAMAP-Rule" id="MF_00265"/>
    </source>
</evidence>
<keyword evidence="3 5" id="KW-0479">Metal-binding</keyword>
<dbReference type="SUPFAM" id="SSF88723">
    <property type="entry name" value="PIN domain-like"/>
    <property type="match status" value="1"/>
</dbReference>
<dbReference type="InterPro" id="IPR052919">
    <property type="entry name" value="TA_system_RNase"/>
</dbReference>
<keyword evidence="4 5" id="KW-0378">Hydrolase</keyword>
<reference evidence="7" key="1">
    <citation type="journal article" date="2022" name="Environ. Microbiol.">
        <title>Geoalkalibacter halelectricus SAP #1 sp. nov. possessing extracellular electron transfer and mineral#reducing capabilities from a haloalkaline environment.</title>
        <authorList>
            <person name="Yadav S."/>
            <person name="Singh R."/>
            <person name="Sundharam S.S."/>
            <person name="Chaudhary S."/>
            <person name="Krishnamurthi S."/>
            <person name="Patil S.A."/>
        </authorList>
    </citation>
    <scope>NUCLEOTIDE SEQUENCE</scope>
    <source>
        <strain evidence="7">SAP-1</strain>
    </source>
</reference>
<evidence type="ECO:0000313" key="7">
    <source>
        <dbReference type="EMBL" id="UWZ79585.1"/>
    </source>
</evidence>
<dbReference type="EC" id="3.1.-.-" evidence="5"/>
<evidence type="ECO:0000256" key="2">
    <source>
        <dbReference type="ARBA" id="ARBA00022722"/>
    </source>
</evidence>